<dbReference type="Pfam" id="PF06532">
    <property type="entry name" value="NrsF"/>
    <property type="match status" value="1"/>
</dbReference>
<keyword evidence="1" id="KW-0812">Transmembrane</keyword>
<keyword evidence="3" id="KW-1185">Reference proteome</keyword>
<feature type="transmembrane region" description="Helical" evidence="1">
    <location>
        <begin position="157"/>
        <end position="176"/>
    </location>
</feature>
<feature type="transmembrane region" description="Helical" evidence="1">
    <location>
        <begin position="132"/>
        <end position="150"/>
    </location>
</feature>
<keyword evidence="1" id="KW-0472">Membrane</keyword>
<proteinExistence type="predicted"/>
<evidence type="ECO:0000313" key="3">
    <source>
        <dbReference type="Proteomes" id="UP001165363"/>
    </source>
</evidence>
<feature type="transmembrane region" description="Helical" evidence="1">
    <location>
        <begin position="92"/>
        <end position="112"/>
    </location>
</feature>
<accession>A0ABT0RK69</accession>
<reference evidence="2" key="1">
    <citation type="submission" date="2022-05" db="EMBL/GenBank/DDBJ databases">
        <authorList>
            <person name="Jo J.-H."/>
            <person name="Im W.-T."/>
        </authorList>
    </citation>
    <scope>NUCLEOTIDE SEQUENCE</scope>
    <source>
        <strain evidence="2">SE158</strain>
    </source>
</reference>
<name>A0ABT0RK69_9SPHN</name>
<feature type="transmembrane region" description="Helical" evidence="1">
    <location>
        <begin position="26"/>
        <end position="48"/>
    </location>
</feature>
<protein>
    <submittedName>
        <fullName evidence="2">DUF1109 domain-containing protein</fullName>
    </submittedName>
</protein>
<dbReference type="Proteomes" id="UP001165363">
    <property type="component" value="Unassembled WGS sequence"/>
</dbReference>
<dbReference type="RefSeq" id="WP_249846953.1">
    <property type="nucleotide sequence ID" value="NZ_JAMGBD010000001.1"/>
</dbReference>
<feature type="transmembrane region" description="Helical" evidence="1">
    <location>
        <begin position="188"/>
        <end position="211"/>
    </location>
</feature>
<gene>
    <name evidence="2" type="ORF">LZ536_03765</name>
</gene>
<dbReference type="InterPro" id="IPR009495">
    <property type="entry name" value="NrsF"/>
</dbReference>
<evidence type="ECO:0000256" key="1">
    <source>
        <dbReference type="SAM" id="Phobius"/>
    </source>
</evidence>
<comment type="caution">
    <text evidence="2">The sequence shown here is derived from an EMBL/GenBank/DDBJ whole genome shotgun (WGS) entry which is preliminary data.</text>
</comment>
<dbReference type="EMBL" id="JAMGBD010000001">
    <property type="protein sequence ID" value="MCL6683021.1"/>
    <property type="molecule type" value="Genomic_DNA"/>
</dbReference>
<keyword evidence="1" id="KW-1133">Transmembrane helix</keyword>
<sequence length="213" mass="22918">MMDSEALIRSLSEDLQPVPRQALSRLVSGGLIIGVILSLGVVAGTLGFRADFLTALQEPGFWIKLVYAASIASIAILATLRLGRPNQAPKWLWMLAAPITILGFLGIMELSAAPQSHWMSMWLGKTAAKCPFLVFALSLPIFAALLLSLRRLAPTRLRFAGGMAGLAAGACAAMIYCLHCPESSTLFVFTWYSLGMLLSTAVGILTGPRLLRW</sequence>
<organism evidence="2 3">
    <name type="scientific">Sphingomonas alba</name>
    <dbReference type="NCBI Taxonomy" id="2908208"/>
    <lineage>
        <taxon>Bacteria</taxon>
        <taxon>Pseudomonadati</taxon>
        <taxon>Pseudomonadota</taxon>
        <taxon>Alphaproteobacteria</taxon>
        <taxon>Sphingomonadales</taxon>
        <taxon>Sphingomonadaceae</taxon>
        <taxon>Sphingomonas</taxon>
    </lineage>
</organism>
<evidence type="ECO:0000313" key="2">
    <source>
        <dbReference type="EMBL" id="MCL6683021.1"/>
    </source>
</evidence>
<feature type="transmembrane region" description="Helical" evidence="1">
    <location>
        <begin position="60"/>
        <end position="80"/>
    </location>
</feature>